<evidence type="ECO:0000313" key="1">
    <source>
        <dbReference type="EMBL" id="GAF71339.1"/>
    </source>
</evidence>
<proteinExistence type="predicted"/>
<reference evidence="1" key="1">
    <citation type="journal article" date="2014" name="Front. Microbiol.">
        <title>High frequency of phylogenetically diverse reductive dehalogenase-homologous genes in deep subseafloor sedimentary metagenomes.</title>
        <authorList>
            <person name="Kawai M."/>
            <person name="Futagami T."/>
            <person name="Toyoda A."/>
            <person name="Takaki Y."/>
            <person name="Nishi S."/>
            <person name="Hori S."/>
            <person name="Arai W."/>
            <person name="Tsubouchi T."/>
            <person name="Morono Y."/>
            <person name="Uchiyama I."/>
            <person name="Ito T."/>
            <person name="Fujiyama A."/>
            <person name="Inagaki F."/>
            <person name="Takami H."/>
        </authorList>
    </citation>
    <scope>NUCLEOTIDE SEQUENCE</scope>
    <source>
        <strain evidence="1">Expedition CK06-06</strain>
    </source>
</reference>
<dbReference type="AlphaFoldDB" id="X0RR59"/>
<comment type="caution">
    <text evidence="1">The sequence shown here is derived from an EMBL/GenBank/DDBJ whole genome shotgun (WGS) entry which is preliminary data.</text>
</comment>
<gene>
    <name evidence="1" type="ORF">S01H1_05163</name>
</gene>
<sequence>SDKFRGTSVTLSADFKTEGNRSGLLAYGPTRGKNVSAAYYRWTSVTLSQYSAIRMDVKNPTDHEIAFRLGISTRSGEWCEYAGNVGCSPKTRATVEFNLDRPIYGSRINTGIARIVLIIDPSESPGEVYIDNIRLLGSRER</sequence>
<dbReference type="Gene3D" id="2.60.120.260">
    <property type="entry name" value="Galactose-binding domain-like"/>
    <property type="match status" value="1"/>
</dbReference>
<evidence type="ECO:0008006" key="2">
    <source>
        <dbReference type="Google" id="ProtNLM"/>
    </source>
</evidence>
<dbReference type="EMBL" id="BARS01002690">
    <property type="protein sequence ID" value="GAF71339.1"/>
    <property type="molecule type" value="Genomic_DNA"/>
</dbReference>
<name>X0RR59_9ZZZZ</name>
<organism evidence="1">
    <name type="scientific">marine sediment metagenome</name>
    <dbReference type="NCBI Taxonomy" id="412755"/>
    <lineage>
        <taxon>unclassified sequences</taxon>
        <taxon>metagenomes</taxon>
        <taxon>ecological metagenomes</taxon>
    </lineage>
</organism>
<accession>X0RR59</accession>
<feature type="non-terminal residue" evidence="1">
    <location>
        <position position="1"/>
    </location>
</feature>
<protein>
    <recommendedName>
        <fullName evidence="2">CBM11 domain-containing protein</fullName>
    </recommendedName>
</protein>